<organism evidence="1">
    <name type="scientific">Anguilla anguilla</name>
    <name type="common">European freshwater eel</name>
    <name type="synonym">Muraena anguilla</name>
    <dbReference type="NCBI Taxonomy" id="7936"/>
    <lineage>
        <taxon>Eukaryota</taxon>
        <taxon>Metazoa</taxon>
        <taxon>Chordata</taxon>
        <taxon>Craniata</taxon>
        <taxon>Vertebrata</taxon>
        <taxon>Euteleostomi</taxon>
        <taxon>Actinopterygii</taxon>
        <taxon>Neopterygii</taxon>
        <taxon>Teleostei</taxon>
        <taxon>Anguilliformes</taxon>
        <taxon>Anguillidae</taxon>
        <taxon>Anguilla</taxon>
    </lineage>
</organism>
<sequence>MPKCSWKRSYASVYDQMYCNRTRWEGVQNAVFLFAHHDRGVLAQCPVSTHLQE</sequence>
<dbReference type="EMBL" id="GBXM01058491">
    <property type="protein sequence ID" value="JAH50086.1"/>
    <property type="molecule type" value="Transcribed_RNA"/>
</dbReference>
<accession>A0A0E9T8X2</accession>
<reference evidence="1" key="1">
    <citation type="submission" date="2014-11" db="EMBL/GenBank/DDBJ databases">
        <authorList>
            <person name="Amaro Gonzalez C."/>
        </authorList>
    </citation>
    <scope>NUCLEOTIDE SEQUENCE</scope>
</reference>
<name>A0A0E9T8X2_ANGAN</name>
<proteinExistence type="predicted"/>
<dbReference type="AlphaFoldDB" id="A0A0E9T8X2"/>
<reference evidence="1" key="2">
    <citation type="journal article" date="2015" name="Fish Shellfish Immunol.">
        <title>Early steps in the European eel (Anguilla anguilla)-Vibrio vulnificus interaction in the gills: Role of the RtxA13 toxin.</title>
        <authorList>
            <person name="Callol A."/>
            <person name="Pajuelo D."/>
            <person name="Ebbesson L."/>
            <person name="Teles M."/>
            <person name="MacKenzie S."/>
            <person name="Amaro C."/>
        </authorList>
    </citation>
    <scope>NUCLEOTIDE SEQUENCE</scope>
</reference>
<protein>
    <submittedName>
        <fullName evidence="1">Uncharacterized protein</fullName>
    </submittedName>
</protein>
<evidence type="ECO:0000313" key="1">
    <source>
        <dbReference type="EMBL" id="JAH50086.1"/>
    </source>
</evidence>